<evidence type="ECO:0008006" key="5">
    <source>
        <dbReference type="Google" id="ProtNLM"/>
    </source>
</evidence>
<organism evidence="3 4">
    <name type="scientific">Haloarcula rubra</name>
    <dbReference type="NCBI Taxonomy" id="2487747"/>
    <lineage>
        <taxon>Archaea</taxon>
        <taxon>Methanobacteriati</taxon>
        <taxon>Methanobacteriota</taxon>
        <taxon>Stenosarchaea group</taxon>
        <taxon>Halobacteria</taxon>
        <taxon>Halobacteriales</taxon>
        <taxon>Haloarculaceae</taxon>
        <taxon>Haloarcula</taxon>
    </lineage>
</organism>
<dbReference type="Proteomes" id="UP001430377">
    <property type="component" value="Unassembled WGS sequence"/>
</dbReference>
<name>A0AAW4PV43_9EURY</name>
<evidence type="ECO:0000313" key="4">
    <source>
        <dbReference type="Proteomes" id="UP001430377"/>
    </source>
</evidence>
<proteinExistence type="predicted"/>
<dbReference type="EMBL" id="RKLR01000007">
    <property type="protein sequence ID" value="MBX0324496.1"/>
    <property type="molecule type" value="Genomic_DNA"/>
</dbReference>
<dbReference type="InterPro" id="IPR011990">
    <property type="entry name" value="TPR-like_helical_dom_sf"/>
</dbReference>
<dbReference type="AlphaFoldDB" id="A0AAW4PV43"/>
<dbReference type="SUPFAM" id="SSF48452">
    <property type="entry name" value="TPR-like"/>
    <property type="match status" value="1"/>
</dbReference>
<comment type="caution">
    <text evidence="3">The sequence shown here is derived from an EMBL/GenBank/DDBJ whole genome shotgun (WGS) entry which is preliminary data.</text>
</comment>
<protein>
    <recommendedName>
        <fullName evidence="5">Tetratricopeptide repeat protein</fullName>
    </recommendedName>
</protein>
<accession>A0AAW4PV43</accession>
<dbReference type="Gene3D" id="1.25.40.10">
    <property type="entry name" value="Tetratricopeptide repeat domain"/>
    <property type="match status" value="1"/>
</dbReference>
<evidence type="ECO:0000256" key="1">
    <source>
        <dbReference type="SAM" id="Coils"/>
    </source>
</evidence>
<keyword evidence="4" id="KW-1185">Reference proteome</keyword>
<feature type="region of interest" description="Disordered" evidence="2">
    <location>
        <begin position="444"/>
        <end position="471"/>
    </location>
</feature>
<sequence length="626" mass="67755">MGQVIKVDNRGGTTPDVLTRIGQGGFLSTGYLCDRPAAAVLDDAETPQFVLTNRKNGVSIESPSSTDHVTPGSGYRTVAVLTDRRVVVLVGDADGDTQFAVPLVEIEQVEHTTSIRRGRLTFRREGGSTWHVHTGADGLAEVADYLAAASQAWIRVENECNRVTQTLVTATDHRDDGEYDEALSTARRAEDHLETARATALRFSTDRPGDALRKRLDPVESRCVNTVAEIRVGRARQATDEGEAHWREDDYEAAYEAYERARSEYEAVLSLDQTRLDDVEGIREERERLDRIVGHLEQSPLRRAVRADNAAVDADDPAVAADRWTEAMAHYRRVLELDWGSGDRRFAGDPEKVRDRLGTVAEQLTGAQRAVAVDAMRAGDWYSDAEQYEAALAEFEAAAEAFETALATARDCYPDAVDHLEAEREAVTQRIERTEAILAGDEVGDHIEGDADPDYSVTATIGDPVPEDDGPTAIEAAIESTGTRPGPSLTGQGAPESTAARLRRLDQHELTAVVADALDETVWSTAEADQSPFDLLVRRDDDVMGVVVADSGDEAVGAAAVERCADLASDDDVDAALLAAAVPLEDGLSSLAAERDVRVLDGGSLSAIVDAQDVALPESTRRVLEE</sequence>
<feature type="coiled-coil region" evidence="1">
    <location>
        <begin position="385"/>
        <end position="437"/>
    </location>
</feature>
<keyword evidence="1" id="KW-0175">Coiled coil</keyword>
<reference evidence="3 4" key="1">
    <citation type="submission" date="2021-06" db="EMBL/GenBank/DDBJ databases">
        <title>Halomicroarcula sp. a new haloarchaeum isolated from saline soil.</title>
        <authorList>
            <person name="Duran-Viseras A."/>
            <person name="Sanchez-Porro C."/>
            <person name="Ventosa A."/>
        </authorList>
    </citation>
    <scope>NUCLEOTIDE SEQUENCE [LARGE SCALE GENOMIC DNA]</scope>
    <source>
        <strain evidence="3 4">F13</strain>
    </source>
</reference>
<gene>
    <name evidence="3" type="ORF">EGH21_15810</name>
</gene>
<evidence type="ECO:0000313" key="3">
    <source>
        <dbReference type="EMBL" id="MBX0324496.1"/>
    </source>
</evidence>
<evidence type="ECO:0000256" key="2">
    <source>
        <dbReference type="SAM" id="MobiDB-lite"/>
    </source>
</evidence>
<dbReference type="RefSeq" id="WP_220619452.1">
    <property type="nucleotide sequence ID" value="NZ_RKLR01000007.1"/>
</dbReference>